<dbReference type="GO" id="GO:0016791">
    <property type="term" value="F:phosphatase activity"/>
    <property type="evidence" value="ECO:0007669"/>
    <property type="project" value="TreeGrafter"/>
</dbReference>
<reference evidence="3" key="1">
    <citation type="submission" date="2016-11" db="EMBL/GenBank/DDBJ databases">
        <authorList>
            <person name="Varghese N."/>
            <person name="Submissions S."/>
        </authorList>
    </citation>
    <scope>NUCLEOTIDE SEQUENCE [LARGE SCALE GENOMIC DNA]</scope>
    <source>
        <strain evidence="3">GAS401</strain>
    </source>
</reference>
<dbReference type="Pfam" id="PF00149">
    <property type="entry name" value="Metallophos"/>
    <property type="match status" value="1"/>
</dbReference>
<dbReference type="Gene3D" id="3.60.21.10">
    <property type="match status" value="1"/>
</dbReference>
<dbReference type="GO" id="GO:0008803">
    <property type="term" value="F:bis(5'-nucleosyl)-tetraphosphatase (symmetrical) activity"/>
    <property type="evidence" value="ECO:0007669"/>
    <property type="project" value="TreeGrafter"/>
</dbReference>
<dbReference type="GO" id="GO:0005737">
    <property type="term" value="C:cytoplasm"/>
    <property type="evidence" value="ECO:0007669"/>
    <property type="project" value="TreeGrafter"/>
</dbReference>
<feature type="domain" description="Calcineurin-like phosphoesterase" evidence="1">
    <location>
        <begin position="24"/>
        <end position="205"/>
    </location>
</feature>
<sequence length="240" mass="25793">MAAHVHNDIETADAALAMSNNTFVIPDIHGRLDLLEDGLVAIAVRSQGSGDTIVTIGDYVDKGPASKAVIERLRSGVGGFDLVTLKGNHDAMMAGALRHGSKMADWLGKGGAAALASYGGDPADVPQSHLDWLDHLALFHADRHRLYVHAGVDPQTPLDLQREETLLWKRYPKGYSEGYGDLHVVHGHDNDPNGPLLYQGRTNLDTLAWRTGRLTIGVFDDDRPGGPVDFIVVNGAPAAR</sequence>
<dbReference type="PANTHER" id="PTHR42850">
    <property type="entry name" value="METALLOPHOSPHOESTERASE"/>
    <property type="match status" value="1"/>
</dbReference>
<evidence type="ECO:0000259" key="1">
    <source>
        <dbReference type="Pfam" id="PF00149"/>
    </source>
</evidence>
<accession>A0A1M7SUU1</accession>
<dbReference type="AlphaFoldDB" id="A0A1M7SUU1"/>
<evidence type="ECO:0000313" key="2">
    <source>
        <dbReference type="EMBL" id="SHN62313.1"/>
    </source>
</evidence>
<keyword evidence="3" id="KW-1185">Reference proteome</keyword>
<dbReference type="SUPFAM" id="SSF56300">
    <property type="entry name" value="Metallo-dependent phosphatases"/>
    <property type="match status" value="1"/>
</dbReference>
<evidence type="ECO:0000313" key="3">
    <source>
        <dbReference type="Proteomes" id="UP000184096"/>
    </source>
</evidence>
<dbReference type="Proteomes" id="UP000184096">
    <property type="component" value="Chromosome I"/>
</dbReference>
<dbReference type="InterPro" id="IPR029052">
    <property type="entry name" value="Metallo-depent_PP-like"/>
</dbReference>
<gene>
    <name evidence="2" type="ORF">SAMN05444170_0274</name>
</gene>
<dbReference type="InterPro" id="IPR004843">
    <property type="entry name" value="Calcineurin-like_PHP"/>
</dbReference>
<organism evidence="2 3">
    <name type="scientific">Bradyrhizobium erythrophlei</name>
    <dbReference type="NCBI Taxonomy" id="1437360"/>
    <lineage>
        <taxon>Bacteria</taxon>
        <taxon>Pseudomonadati</taxon>
        <taxon>Pseudomonadota</taxon>
        <taxon>Alphaproteobacteria</taxon>
        <taxon>Hyphomicrobiales</taxon>
        <taxon>Nitrobacteraceae</taxon>
        <taxon>Bradyrhizobium</taxon>
    </lineage>
</organism>
<dbReference type="EMBL" id="LT670849">
    <property type="protein sequence ID" value="SHN62313.1"/>
    <property type="molecule type" value="Genomic_DNA"/>
</dbReference>
<name>A0A1M7SUU1_9BRAD</name>
<protein>
    <submittedName>
        <fullName evidence="2">Serine/threonine protein phosphatase 1</fullName>
    </submittedName>
</protein>
<proteinExistence type="predicted"/>
<dbReference type="GO" id="GO:0110154">
    <property type="term" value="P:RNA decapping"/>
    <property type="evidence" value="ECO:0007669"/>
    <property type="project" value="TreeGrafter"/>
</dbReference>
<dbReference type="InterPro" id="IPR050126">
    <property type="entry name" value="Ap4A_hydrolase"/>
</dbReference>
<dbReference type="PANTHER" id="PTHR42850:SF4">
    <property type="entry name" value="ZINC-DEPENDENT ENDOPOLYPHOSPHATASE"/>
    <property type="match status" value="1"/>
</dbReference>